<keyword evidence="4" id="KW-1185">Reference proteome</keyword>
<feature type="coiled-coil region" evidence="1">
    <location>
        <begin position="42"/>
        <end position="69"/>
    </location>
</feature>
<sequence length="172" mass="19366">MNEIIELQLFPSSCNHCSEIVSEEYVYCTYCGFPHNGTVKDLALYEKRIRDKDRTNEEAKRKIKNARNTLYVMSAITFLFGLFSFSGELGSALFTISTIQSIIYLVLAYWSTQKPLISLLLGLFLYLTIIIVSAVSDPGTIVRGIIFKVIIIAFLAKGIYSASSIKKISYAY</sequence>
<evidence type="ECO:0000313" key="3">
    <source>
        <dbReference type="EMBL" id="MDT0558133.1"/>
    </source>
</evidence>
<feature type="transmembrane region" description="Helical" evidence="2">
    <location>
        <begin position="69"/>
        <end position="86"/>
    </location>
</feature>
<feature type="transmembrane region" description="Helical" evidence="2">
    <location>
        <begin position="141"/>
        <end position="160"/>
    </location>
</feature>
<evidence type="ECO:0008006" key="5">
    <source>
        <dbReference type="Google" id="ProtNLM"/>
    </source>
</evidence>
<keyword evidence="2" id="KW-0812">Transmembrane</keyword>
<name>A0ABU2YM39_9FLAO</name>
<reference evidence="3 4" key="1">
    <citation type="submission" date="2023-09" db="EMBL/GenBank/DDBJ databases">
        <authorList>
            <person name="Rey-Velasco X."/>
        </authorList>
    </citation>
    <scope>NUCLEOTIDE SEQUENCE [LARGE SCALE GENOMIC DNA]</scope>
    <source>
        <strain evidence="3 4">W332</strain>
    </source>
</reference>
<comment type="caution">
    <text evidence="3">The sequence shown here is derived from an EMBL/GenBank/DDBJ whole genome shotgun (WGS) entry which is preliminary data.</text>
</comment>
<dbReference type="RefSeq" id="WP_311426902.1">
    <property type="nucleotide sequence ID" value="NZ_JAVRIA010000002.1"/>
</dbReference>
<keyword evidence="2" id="KW-0472">Membrane</keyword>
<gene>
    <name evidence="3" type="ORF">RM697_05720</name>
</gene>
<accession>A0ABU2YM39</accession>
<proteinExistence type="predicted"/>
<feature type="transmembrane region" description="Helical" evidence="2">
    <location>
        <begin position="117"/>
        <end position="135"/>
    </location>
</feature>
<keyword evidence="2" id="KW-1133">Transmembrane helix</keyword>
<dbReference type="Proteomes" id="UP001259492">
    <property type="component" value="Unassembled WGS sequence"/>
</dbReference>
<protein>
    <recommendedName>
        <fullName evidence="5">Zinc ribbon domain-containing protein</fullName>
    </recommendedName>
</protein>
<keyword evidence="1" id="KW-0175">Coiled coil</keyword>
<evidence type="ECO:0000256" key="1">
    <source>
        <dbReference type="SAM" id="Coils"/>
    </source>
</evidence>
<evidence type="ECO:0000256" key="2">
    <source>
        <dbReference type="SAM" id="Phobius"/>
    </source>
</evidence>
<organism evidence="3 4">
    <name type="scientific">Microcosmobacter mediterraneus</name>
    <dbReference type="NCBI Taxonomy" id="3075607"/>
    <lineage>
        <taxon>Bacteria</taxon>
        <taxon>Pseudomonadati</taxon>
        <taxon>Bacteroidota</taxon>
        <taxon>Flavobacteriia</taxon>
        <taxon>Flavobacteriales</taxon>
        <taxon>Flavobacteriaceae</taxon>
        <taxon>Microcosmobacter</taxon>
    </lineage>
</organism>
<feature type="transmembrane region" description="Helical" evidence="2">
    <location>
        <begin position="92"/>
        <end position="110"/>
    </location>
</feature>
<evidence type="ECO:0000313" key="4">
    <source>
        <dbReference type="Proteomes" id="UP001259492"/>
    </source>
</evidence>
<dbReference type="EMBL" id="JAVRIA010000002">
    <property type="protein sequence ID" value="MDT0558133.1"/>
    <property type="molecule type" value="Genomic_DNA"/>
</dbReference>